<reference evidence="1 2" key="1">
    <citation type="submission" date="2015-11" db="EMBL/GenBank/DDBJ databases">
        <title>Exploring the genomic traits of fungus-feeding bacterial genus Collimonas.</title>
        <authorList>
            <person name="Song C."/>
            <person name="Schmidt R."/>
            <person name="de Jager V."/>
            <person name="Krzyzanowska D."/>
            <person name="Jongedijk E."/>
            <person name="Cankar K."/>
            <person name="Beekwilder J."/>
            <person name="van Veen A."/>
            <person name="de Boer W."/>
            <person name="van Veen J.A."/>
            <person name="Garbeva P."/>
        </authorList>
    </citation>
    <scope>NUCLEOTIDE SEQUENCE [LARGE SCALE GENOMIC DNA]</scope>
    <source>
        <strain evidence="1 2">Ter6</strain>
    </source>
</reference>
<organism evidence="1">
    <name type="scientific">Collimonas fungivorans</name>
    <dbReference type="NCBI Taxonomy" id="158899"/>
    <lineage>
        <taxon>Bacteria</taxon>
        <taxon>Pseudomonadati</taxon>
        <taxon>Pseudomonadota</taxon>
        <taxon>Betaproteobacteria</taxon>
        <taxon>Burkholderiales</taxon>
        <taxon>Oxalobacteraceae</taxon>
        <taxon>Collimonas</taxon>
    </lineage>
</organism>
<dbReference type="EMBL" id="CP013232">
    <property type="protein sequence ID" value="AMO95248.1"/>
    <property type="molecule type" value="Genomic_DNA"/>
</dbReference>
<name>A0A127PBU7_9BURK</name>
<evidence type="ECO:0000313" key="2">
    <source>
        <dbReference type="Proteomes" id="UP000072421"/>
    </source>
</evidence>
<accession>A0A127PBU7</accession>
<dbReference type="Proteomes" id="UP000072421">
    <property type="component" value="Chromosome"/>
</dbReference>
<evidence type="ECO:0000313" key="1">
    <source>
        <dbReference type="EMBL" id="AMO95248.1"/>
    </source>
</evidence>
<sequence length="52" mass="5169">MAGSLEFHGSLLVIAASSIADPGGKPVLSTEHTGPLLKFIMLPSYSGAAGNG</sequence>
<dbReference type="AlphaFoldDB" id="A0A127PBU7"/>
<proteinExistence type="predicted"/>
<protein>
    <submittedName>
        <fullName evidence="1">Uncharacterized protein</fullName>
    </submittedName>
</protein>
<gene>
    <name evidence="1" type="ORF">CFter6_2579</name>
</gene>